<dbReference type="CDD" id="cd01850">
    <property type="entry name" value="CDC_Septin"/>
    <property type="match status" value="1"/>
</dbReference>
<keyword evidence="1 4" id="KW-0547">Nucleotide-binding</keyword>
<evidence type="ECO:0000313" key="9">
    <source>
        <dbReference type="Proteomes" id="UP000261340"/>
    </source>
</evidence>
<reference evidence="8" key="2">
    <citation type="submission" date="2025-09" db="UniProtKB">
        <authorList>
            <consortium name="Ensembl"/>
        </authorList>
    </citation>
    <scope>IDENTIFICATION</scope>
</reference>
<dbReference type="PIRSF" id="PIRSF006698">
    <property type="entry name" value="Septin"/>
    <property type="match status" value="1"/>
</dbReference>
<dbReference type="Gene3D" id="3.40.50.300">
    <property type="entry name" value="P-loop containing nucleotide triphosphate hydrolases"/>
    <property type="match status" value="1"/>
</dbReference>
<feature type="site" description="Important for dimerization" evidence="4">
    <location>
        <position position="165"/>
    </location>
</feature>
<dbReference type="AlphaFoldDB" id="A0A3Q0SIW4"/>
<dbReference type="Pfam" id="PF00735">
    <property type="entry name" value="Septin"/>
    <property type="match status" value="1"/>
</dbReference>
<proteinExistence type="inferred from homology"/>
<evidence type="ECO:0000256" key="5">
    <source>
        <dbReference type="RuleBase" id="RU004560"/>
    </source>
</evidence>
<evidence type="ECO:0000256" key="3">
    <source>
        <dbReference type="PIRNR" id="PIRNR006698"/>
    </source>
</evidence>
<dbReference type="GO" id="GO:0005525">
    <property type="term" value="F:GTP binding"/>
    <property type="evidence" value="ECO:0007669"/>
    <property type="project" value="UniProtKB-UniRule"/>
</dbReference>
<dbReference type="GO" id="GO:0000776">
    <property type="term" value="C:kinetochore"/>
    <property type="evidence" value="ECO:0007669"/>
    <property type="project" value="UniProtKB-KW"/>
</dbReference>
<accession>A0A3Q0SIW4</accession>
<evidence type="ECO:0000256" key="4">
    <source>
        <dbReference type="PIRSR" id="PIRSR006698-2"/>
    </source>
</evidence>
<dbReference type="InterPro" id="IPR030379">
    <property type="entry name" value="G_SEPTIN_dom"/>
</dbReference>
<dbReference type="GO" id="GO:0005856">
    <property type="term" value="C:cytoskeleton"/>
    <property type="evidence" value="ECO:0007669"/>
    <property type="project" value="UniProtKB-ARBA"/>
</dbReference>
<dbReference type="Proteomes" id="UP000261340">
    <property type="component" value="Unplaced"/>
</dbReference>
<organism evidence="8 9">
    <name type="scientific">Amphilophus citrinellus</name>
    <name type="common">Midas cichlid</name>
    <name type="synonym">Cichlasoma citrinellum</name>
    <dbReference type="NCBI Taxonomy" id="61819"/>
    <lineage>
        <taxon>Eukaryota</taxon>
        <taxon>Metazoa</taxon>
        <taxon>Chordata</taxon>
        <taxon>Craniata</taxon>
        <taxon>Vertebrata</taxon>
        <taxon>Euteleostomi</taxon>
        <taxon>Actinopterygii</taxon>
        <taxon>Neopterygii</taxon>
        <taxon>Teleostei</taxon>
        <taxon>Neoteleostei</taxon>
        <taxon>Acanthomorphata</taxon>
        <taxon>Ovalentaria</taxon>
        <taxon>Cichlomorphae</taxon>
        <taxon>Cichliformes</taxon>
        <taxon>Cichlidae</taxon>
        <taxon>New World cichlids</taxon>
        <taxon>Cichlasomatinae</taxon>
        <taxon>Heroini</taxon>
        <taxon>Amphilophus</taxon>
    </lineage>
</organism>
<keyword evidence="6" id="KW-0175">Coiled coil</keyword>
<name>A0A3Q0SIW4_AMPCI</name>
<protein>
    <recommendedName>
        <fullName evidence="3">Septin</fullName>
    </recommendedName>
</protein>
<feature type="domain" description="Septin-type G" evidence="7">
    <location>
        <begin position="39"/>
        <end position="309"/>
    </location>
</feature>
<dbReference type="PROSITE" id="PS51719">
    <property type="entry name" value="G_SEPTIN"/>
    <property type="match status" value="1"/>
</dbReference>
<evidence type="ECO:0000256" key="2">
    <source>
        <dbReference type="ARBA" id="ARBA00023134"/>
    </source>
</evidence>
<dbReference type="InterPro" id="IPR016491">
    <property type="entry name" value="Septin"/>
</dbReference>
<evidence type="ECO:0000313" key="8">
    <source>
        <dbReference type="Ensembl" id="ENSACIP00000024789.1"/>
    </source>
</evidence>
<comment type="similarity">
    <text evidence="3 5">Belongs to the TRAFAC class TrmE-Era-EngA-EngB-Septin-like GTPase superfamily. Septin GTPase family.</text>
</comment>
<reference evidence="8" key="1">
    <citation type="submission" date="2025-08" db="UniProtKB">
        <authorList>
            <consortium name="Ensembl"/>
        </authorList>
    </citation>
    <scope>IDENTIFICATION</scope>
</reference>
<evidence type="ECO:0000256" key="6">
    <source>
        <dbReference type="SAM" id="Coils"/>
    </source>
</evidence>
<feature type="coiled-coil region" evidence="6">
    <location>
        <begin position="337"/>
        <end position="364"/>
    </location>
</feature>
<dbReference type="PANTHER" id="PTHR18884">
    <property type="entry name" value="SEPTIN"/>
    <property type="match status" value="1"/>
</dbReference>
<dbReference type="GO" id="GO:0032154">
    <property type="term" value="C:cleavage furrow"/>
    <property type="evidence" value="ECO:0007669"/>
    <property type="project" value="UniProtKB-SubCell"/>
</dbReference>
<dbReference type="InterPro" id="IPR027417">
    <property type="entry name" value="P-loop_NTPase"/>
</dbReference>
<dbReference type="GeneTree" id="ENSGT00940000157152"/>
<dbReference type="SUPFAM" id="SSF52540">
    <property type="entry name" value="P-loop containing nucleoside triphosphate hydrolases"/>
    <property type="match status" value="1"/>
</dbReference>
<dbReference type="GO" id="GO:0030496">
    <property type="term" value="C:midbody"/>
    <property type="evidence" value="ECO:0007669"/>
    <property type="project" value="UniProtKB-SubCell"/>
</dbReference>
<dbReference type="Ensembl" id="ENSACIT00000025439.1">
    <property type="protein sequence ID" value="ENSACIP00000024789.1"/>
    <property type="gene ID" value="ENSACIG00000018748.1"/>
</dbReference>
<dbReference type="GO" id="GO:0051301">
    <property type="term" value="P:cell division"/>
    <property type="evidence" value="ECO:0007669"/>
    <property type="project" value="UniProtKB-KW"/>
</dbReference>
<sequence>MTANLRLRLHRSPRLSSEDKEYVGFATLPNQVHRKTVKKGFTFTLIVAGESSLIPVSVNPHSLTVYGACVFIRVFAHAVLAERISRTVAIIKHAIGIEEKGIKLRLTIIDTPGFGDAINNTESWRHVEDYIDQQFEQYFRDESGLNRRNIQDNRVHCCLYFISPFGHGLRPLDVDCMRALHEKVNIIPVLAKADSLTPAEIREEIKQFGINIYQFPECDSDEDEDFKTQEQILKNSIPFAVIGSNVQVESKGRKFRGRVYPWGVVEVENPAHSDFLLLRNMLVRTHMQDLKDVTREIHYENYRAQCIQNMTQKYQDGSEADFPLPLAITDTEKERLIYEKDEELRKMQEVLERIQEQMQHSQRGGC</sequence>
<evidence type="ECO:0000259" key="7">
    <source>
        <dbReference type="PROSITE" id="PS51719"/>
    </source>
</evidence>
<keyword evidence="2 4" id="KW-0342">GTP-binding</keyword>
<evidence type="ECO:0000256" key="1">
    <source>
        <dbReference type="ARBA" id="ARBA00022741"/>
    </source>
</evidence>
<keyword evidence="9" id="KW-1185">Reference proteome</keyword>